<gene>
    <name evidence="1" type="ORF">A2264_04680</name>
</gene>
<dbReference type="Proteomes" id="UP000176614">
    <property type="component" value="Unassembled WGS sequence"/>
</dbReference>
<organism evidence="1 2">
    <name type="scientific">candidate division WWE3 bacterium RIFOXYA2_FULL_46_9</name>
    <dbReference type="NCBI Taxonomy" id="1802636"/>
    <lineage>
        <taxon>Bacteria</taxon>
        <taxon>Katanobacteria</taxon>
    </lineage>
</organism>
<sequence length="99" mass="11470">MYYTWGIDYPKQICIIVTVMPKKQLKEIKVKKASVKIDQPIQLVDDDETDTHVHDSDIDPDVAEALKIKHKTKKVNLEAVEYFAELERGDLEEDTIPEE</sequence>
<reference evidence="1 2" key="1">
    <citation type="journal article" date="2016" name="Nat. Commun.">
        <title>Thousands of microbial genomes shed light on interconnected biogeochemical processes in an aquifer system.</title>
        <authorList>
            <person name="Anantharaman K."/>
            <person name="Brown C.T."/>
            <person name="Hug L.A."/>
            <person name="Sharon I."/>
            <person name="Castelle C.J."/>
            <person name="Probst A.J."/>
            <person name="Thomas B.C."/>
            <person name="Singh A."/>
            <person name="Wilkins M.J."/>
            <person name="Karaoz U."/>
            <person name="Brodie E.L."/>
            <person name="Williams K.H."/>
            <person name="Hubbard S.S."/>
            <person name="Banfield J.F."/>
        </authorList>
    </citation>
    <scope>NUCLEOTIDE SEQUENCE [LARGE SCALE GENOMIC DNA]</scope>
</reference>
<proteinExistence type="predicted"/>
<accession>A0A1F4W2L4</accession>
<evidence type="ECO:0000313" key="2">
    <source>
        <dbReference type="Proteomes" id="UP000176614"/>
    </source>
</evidence>
<comment type="caution">
    <text evidence="1">The sequence shown here is derived from an EMBL/GenBank/DDBJ whole genome shotgun (WGS) entry which is preliminary data.</text>
</comment>
<dbReference type="EMBL" id="MEVT01000005">
    <property type="protein sequence ID" value="OGC63631.1"/>
    <property type="molecule type" value="Genomic_DNA"/>
</dbReference>
<name>A0A1F4W2L4_UNCKA</name>
<dbReference type="AlphaFoldDB" id="A0A1F4W2L4"/>
<evidence type="ECO:0000313" key="1">
    <source>
        <dbReference type="EMBL" id="OGC63631.1"/>
    </source>
</evidence>
<protein>
    <submittedName>
        <fullName evidence="1">Uncharacterized protein</fullName>
    </submittedName>
</protein>